<evidence type="ECO:0000313" key="2">
    <source>
        <dbReference type="EMBL" id="EGZ25036.1"/>
    </source>
</evidence>
<dbReference type="GeneID" id="20645366"/>
<feature type="region of interest" description="Disordered" evidence="1">
    <location>
        <begin position="741"/>
        <end position="772"/>
    </location>
</feature>
<evidence type="ECO:0000256" key="1">
    <source>
        <dbReference type="SAM" id="MobiDB-lite"/>
    </source>
</evidence>
<dbReference type="AlphaFoldDB" id="G4YX29"/>
<dbReference type="EMBL" id="JH159152">
    <property type="protein sequence ID" value="EGZ25036.1"/>
    <property type="molecule type" value="Genomic_DNA"/>
</dbReference>
<feature type="compositionally biased region" description="Acidic residues" evidence="1">
    <location>
        <begin position="306"/>
        <end position="317"/>
    </location>
</feature>
<feature type="compositionally biased region" description="Low complexity" evidence="1">
    <location>
        <begin position="101"/>
        <end position="126"/>
    </location>
</feature>
<evidence type="ECO:0008006" key="4">
    <source>
        <dbReference type="Google" id="ProtNLM"/>
    </source>
</evidence>
<feature type="region of interest" description="Disordered" evidence="1">
    <location>
        <begin position="25"/>
        <end position="140"/>
    </location>
</feature>
<dbReference type="KEGG" id="psoj:PHYSODRAFT_326081"/>
<dbReference type="InParanoid" id="G4YX29"/>
<accession>G4YX29</accession>
<gene>
    <name evidence="2" type="ORF">PHYSODRAFT_326081</name>
</gene>
<feature type="region of interest" description="Disordered" evidence="1">
    <location>
        <begin position="272"/>
        <end position="350"/>
    </location>
</feature>
<keyword evidence="3" id="KW-1185">Reference proteome</keyword>
<organism evidence="2 3">
    <name type="scientific">Phytophthora sojae (strain P6497)</name>
    <name type="common">Soybean stem and root rot agent</name>
    <name type="synonym">Phytophthora megasperma f. sp. glycines</name>
    <dbReference type="NCBI Taxonomy" id="1094619"/>
    <lineage>
        <taxon>Eukaryota</taxon>
        <taxon>Sar</taxon>
        <taxon>Stramenopiles</taxon>
        <taxon>Oomycota</taxon>
        <taxon>Peronosporomycetes</taxon>
        <taxon>Peronosporales</taxon>
        <taxon>Peronosporaceae</taxon>
        <taxon>Phytophthora</taxon>
    </lineage>
</organism>
<name>G4YX29_PHYSP</name>
<reference evidence="2 3" key="1">
    <citation type="journal article" date="2006" name="Science">
        <title>Phytophthora genome sequences uncover evolutionary origins and mechanisms of pathogenesis.</title>
        <authorList>
            <person name="Tyler B.M."/>
            <person name="Tripathy S."/>
            <person name="Zhang X."/>
            <person name="Dehal P."/>
            <person name="Jiang R.H."/>
            <person name="Aerts A."/>
            <person name="Arredondo F.D."/>
            <person name="Baxter L."/>
            <person name="Bensasson D."/>
            <person name="Beynon J.L."/>
            <person name="Chapman J."/>
            <person name="Damasceno C.M."/>
            <person name="Dorrance A.E."/>
            <person name="Dou D."/>
            <person name="Dickerman A.W."/>
            <person name="Dubchak I.L."/>
            <person name="Garbelotto M."/>
            <person name="Gijzen M."/>
            <person name="Gordon S.G."/>
            <person name="Govers F."/>
            <person name="Grunwald N.J."/>
            <person name="Huang W."/>
            <person name="Ivors K.L."/>
            <person name="Jones R.W."/>
            <person name="Kamoun S."/>
            <person name="Krampis K."/>
            <person name="Lamour K.H."/>
            <person name="Lee M.K."/>
            <person name="McDonald W.H."/>
            <person name="Medina M."/>
            <person name="Meijer H.J."/>
            <person name="Nordberg E.K."/>
            <person name="Maclean D.J."/>
            <person name="Ospina-Giraldo M.D."/>
            <person name="Morris P.F."/>
            <person name="Phuntumart V."/>
            <person name="Putnam N.H."/>
            <person name="Rash S."/>
            <person name="Rose J.K."/>
            <person name="Sakihama Y."/>
            <person name="Salamov A.A."/>
            <person name="Savidor A."/>
            <person name="Scheuring C.F."/>
            <person name="Smith B.M."/>
            <person name="Sobral B.W."/>
            <person name="Terry A."/>
            <person name="Torto-Alalibo T.A."/>
            <person name="Win J."/>
            <person name="Xu Z."/>
            <person name="Zhang H."/>
            <person name="Grigoriev I.V."/>
            <person name="Rokhsar D.S."/>
            <person name="Boore J.L."/>
        </authorList>
    </citation>
    <scope>NUCLEOTIDE SEQUENCE [LARGE SCALE GENOMIC DNA]</scope>
    <source>
        <strain evidence="2 3">P6497</strain>
    </source>
</reference>
<protein>
    <recommendedName>
        <fullName evidence="4">Retrotransposon gag domain-containing protein</fullName>
    </recommendedName>
</protein>
<dbReference type="RefSeq" id="XP_009520324.1">
    <property type="nucleotide sequence ID" value="XM_009522029.1"/>
</dbReference>
<evidence type="ECO:0000313" key="3">
    <source>
        <dbReference type="Proteomes" id="UP000002640"/>
    </source>
</evidence>
<feature type="compositionally biased region" description="Basic residues" evidence="1">
    <location>
        <begin position="80"/>
        <end position="100"/>
    </location>
</feature>
<proteinExistence type="predicted"/>
<feature type="compositionally biased region" description="Low complexity" evidence="1">
    <location>
        <begin position="49"/>
        <end position="66"/>
    </location>
</feature>
<sequence length="772" mass="86083">MGKGAGDRTSAEPKNTAEFLRHLRATLLPDANNSRHVGSSAPPPPTNVSAAAPKAAAPRRSQASAPRDSKHGVKQETPPGKKKKSERKRAPPRKSSRRLSRNSSPSSSSSSRSDSGSSSSSSNSDDSPAEDHSTSVNSSTLRRFDEAASMGDRRSWWERFLNISAQGGWTEMTELRELKMKMSAPVRSWRAQLSKHTQKDWNKLAKEFRRKFLKSRTSEPERYFTMKQKSGETAMQFFYRLNEAAIKADIRYKKDKKDVDDLEYILEQGEDFDLDGGYDTPPPGISGRTTSRPGVSSRVVPAGLTFEDEADSSDEDPPEPRDSGRGFSKPSSDDAPKVATAPSPPTEQDVNRMILRAIENWGGSHRCRRALAQDGSRLGRKCSKFGHKEKNCWKDVKCDKCGRPDRTPGLCVQTLQAVKTLARQGMLKDLPAHVLKKLLDGEANQGKSLNELKLKFRVLPEPVKVTGLGGAPTYITASSRVKITLGFRVVYVLDVWVTNIGEDVEVLLGMNFMYAAGLRLCVREGHIRLPDEEIVLMCNTTLRQNRGLDIPVTSEQNLYLRPGEHATKEVVWAGRGDRWVTCINYAAKSWARSVKVVNISNQMVWIDTRTPVARIVEFGCYPMSGRFVRPGSRKYQEWQTLIYENTPSPEERKKQMELEDLEWARQPPAVKPAEYPWPSRIQVMVDRKKKTSREIPVQARPRPLRAGVARAQPWIMCDVAIQTSTTVEIGTQTDPIALGQEEMAEKTLDVSESDSPAETASETEPGPAYANT</sequence>
<feature type="compositionally biased region" description="Polar residues" evidence="1">
    <location>
        <begin position="753"/>
        <end position="762"/>
    </location>
</feature>
<dbReference type="Proteomes" id="UP000002640">
    <property type="component" value="Unassembled WGS sequence"/>
</dbReference>